<sequence>MTARSDMVWQAYRDALAPRLDQVAEIVRKELGVTNLHEDGREVVVKGHCPGTREIFEQDFKTSRQLAKLIQPEQLMVLDEMQAQFLTEFDF</sequence>
<evidence type="ECO:0000313" key="1">
    <source>
        <dbReference type="EMBL" id="KNE58851.1"/>
    </source>
</evidence>
<reference evidence="1 2" key="1">
    <citation type="submission" date="2009-11" db="EMBL/GenBank/DDBJ databases">
        <title>Annotation of Allomyces macrogynus ATCC 38327.</title>
        <authorList>
            <consortium name="The Broad Institute Genome Sequencing Platform"/>
            <person name="Russ C."/>
            <person name="Cuomo C."/>
            <person name="Burger G."/>
            <person name="Gray M.W."/>
            <person name="Holland P.W.H."/>
            <person name="King N."/>
            <person name="Lang F.B.F."/>
            <person name="Roger A.J."/>
            <person name="Ruiz-Trillo I."/>
            <person name="Young S.K."/>
            <person name="Zeng Q."/>
            <person name="Gargeya S."/>
            <person name="Fitzgerald M."/>
            <person name="Haas B."/>
            <person name="Abouelleil A."/>
            <person name="Alvarado L."/>
            <person name="Arachchi H.M."/>
            <person name="Berlin A."/>
            <person name="Chapman S.B."/>
            <person name="Gearin G."/>
            <person name="Goldberg J."/>
            <person name="Griggs A."/>
            <person name="Gujja S."/>
            <person name="Hansen M."/>
            <person name="Heiman D."/>
            <person name="Howarth C."/>
            <person name="Larimer J."/>
            <person name="Lui A."/>
            <person name="MacDonald P.J.P."/>
            <person name="McCowen C."/>
            <person name="Montmayeur A."/>
            <person name="Murphy C."/>
            <person name="Neiman D."/>
            <person name="Pearson M."/>
            <person name="Priest M."/>
            <person name="Roberts A."/>
            <person name="Saif S."/>
            <person name="Shea T."/>
            <person name="Sisk P."/>
            <person name="Stolte C."/>
            <person name="Sykes S."/>
            <person name="Wortman J."/>
            <person name="Nusbaum C."/>
            <person name="Birren B."/>
        </authorList>
    </citation>
    <scope>NUCLEOTIDE SEQUENCE [LARGE SCALE GENOMIC DNA]</scope>
    <source>
        <strain evidence="1 2">ATCC 38327</strain>
    </source>
</reference>
<dbReference type="VEuPathDB" id="FungiDB:AMAG_18319"/>
<reference evidence="2" key="2">
    <citation type="submission" date="2009-11" db="EMBL/GenBank/DDBJ databases">
        <title>The Genome Sequence of Allomyces macrogynus strain ATCC 38327.</title>
        <authorList>
            <consortium name="The Broad Institute Genome Sequencing Platform"/>
            <person name="Russ C."/>
            <person name="Cuomo C."/>
            <person name="Shea T."/>
            <person name="Young S.K."/>
            <person name="Zeng Q."/>
            <person name="Koehrsen M."/>
            <person name="Haas B."/>
            <person name="Borodovsky M."/>
            <person name="Guigo R."/>
            <person name="Alvarado L."/>
            <person name="Berlin A."/>
            <person name="Borenstein D."/>
            <person name="Chen Z."/>
            <person name="Engels R."/>
            <person name="Freedman E."/>
            <person name="Gellesch M."/>
            <person name="Goldberg J."/>
            <person name="Griggs A."/>
            <person name="Gujja S."/>
            <person name="Heiman D."/>
            <person name="Hepburn T."/>
            <person name="Howarth C."/>
            <person name="Jen D."/>
            <person name="Larson L."/>
            <person name="Lewis B."/>
            <person name="Mehta T."/>
            <person name="Park D."/>
            <person name="Pearson M."/>
            <person name="Roberts A."/>
            <person name="Saif S."/>
            <person name="Shenoy N."/>
            <person name="Sisk P."/>
            <person name="Stolte C."/>
            <person name="Sykes S."/>
            <person name="Walk T."/>
            <person name="White J."/>
            <person name="Yandava C."/>
            <person name="Burger G."/>
            <person name="Gray M.W."/>
            <person name="Holland P.W.H."/>
            <person name="King N."/>
            <person name="Lang F.B.F."/>
            <person name="Roger A.J."/>
            <person name="Ruiz-Trillo I."/>
            <person name="Lander E."/>
            <person name="Nusbaum C."/>
        </authorList>
    </citation>
    <scope>NUCLEOTIDE SEQUENCE [LARGE SCALE GENOMIC DNA]</scope>
    <source>
        <strain evidence="2">ATCC 38327</strain>
    </source>
</reference>
<dbReference type="Proteomes" id="UP000054350">
    <property type="component" value="Unassembled WGS sequence"/>
</dbReference>
<proteinExistence type="predicted"/>
<gene>
    <name evidence="1" type="ORF">AMAG_18319</name>
</gene>
<dbReference type="EMBL" id="GG745333">
    <property type="protein sequence ID" value="KNE58851.1"/>
    <property type="molecule type" value="Genomic_DNA"/>
</dbReference>
<dbReference type="OrthoDB" id="427480at2759"/>
<dbReference type="AlphaFoldDB" id="A0A0L0S8U7"/>
<accession>A0A0L0S8U7</accession>
<keyword evidence="2" id="KW-1185">Reference proteome</keyword>
<organism evidence="1 2">
    <name type="scientific">Allomyces macrogynus (strain ATCC 38327)</name>
    <name type="common">Allomyces javanicus var. macrogynus</name>
    <dbReference type="NCBI Taxonomy" id="578462"/>
    <lineage>
        <taxon>Eukaryota</taxon>
        <taxon>Fungi</taxon>
        <taxon>Fungi incertae sedis</taxon>
        <taxon>Blastocladiomycota</taxon>
        <taxon>Blastocladiomycetes</taxon>
        <taxon>Blastocladiales</taxon>
        <taxon>Blastocladiaceae</taxon>
        <taxon>Allomyces</taxon>
    </lineage>
</organism>
<evidence type="ECO:0000313" key="2">
    <source>
        <dbReference type="Proteomes" id="UP000054350"/>
    </source>
</evidence>
<protein>
    <submittedName>
        <fullName evidence="1">Uncharacterized protein</fullName>
    </submittedName>
</protein>
<name>A0A0L0S8U7_ALLM3</name>